<keyword evidence="2" id="KW-1185">Reference proteome</keyword>
<proteinExistence type="predicted"/>
<organism evidence="1 2">
    <name type="scientific">Trichinella spiralis</name>
    <name type="common">Trichina worm</name>
    <dbReference type="NCBI Taxonomy" id="6334"/>
    <lineage>
        <taxon>Eukaryota</taxon>
        <taxon>Metazoa</taxon>
        <taxon>Ecdysozoa</taxon>
        <taxon>Nematoda</taxon>
        <taxon>Enoplea</taxon>
        <taxon>Dorylaimia</taxon>
        <taxon>Trichinellida</taxon>
        <taxon>Trichinellidae</taxon>
        <taxon>Trichinella</taxon>
    </lineage>
</organism>
<feature type="non-terminal residue" evidence="1">
    <location>
        <position position="121"/>
    </location>
</feature>
<dbReference type="AlphaFoldDB" id="A0A0V1ARZ6"/>
<gene>
    <name evidence="1" type="ORF">T01_1573</name>
</gene>
<protein>
    <submittedName>
        <fullName evidence="1">Uncharacterized protein</fullName>
    </submittedName>
</protein>
<accession>A0A0V1ARZ6</accession>
<evidence type="ECO:0000313" key="1">
    <source>
        <dbReference type="EMBL" id="KRY27575.1"/>
    </source>
</evidence>
<dbReference type="InParanoid" id="A0A0V1ARZ6"/>
<reference evidence="1 2" key="1">
    <citation type="submission" date="2015-01" db="EMBL/GenBank/DDBJ databases">
        <title>Evolution of Trichinella species and genotypes.</title>
        <authorList>
            <person name="Korhonen P.K."/>
            <person name="Edoardo P."/>
            <person name="Giuseppe L.R."/>
            <person name="Gasser R.B."/>
        </authorList>
    </citation>
    <scope>NUCLEOTIDE SEQUENCE [LARGE SCALE GENOMIC DNA]</scope>
    <source>
        <strain evidence="1">ISS3</strain>
    </source>
</reference>
<comment type="caution">
    <text evidence="1">The sequence shown here is derived from an EMBL/GenBank/DDBJ whole genome shotgun (WGS) entry which is preliminary data.</text>
</comment>
<dbReference type="Proteomes" id="UP000054776">
    <property type="component" value="Unassembled WGS sequence"/>
</dbReference>
<dbReference type="EMBL" id="JYDH01000246">
    <property type="protein sequence ID" value="KRY27575.1"/>
    <property type="molecule type" value="Genomic_DNA"/>
</dbReference>
<name>A0A0V1ARZ6_TRISP</name>
<sequence length="121" mass="14256">MNSENQQRLLLLNFSQRFLTLLGIDTRNEQHFIESALEKKELFNFKNFAAYLKILLEVRNYFTKDVTIRLQFLYSNLYATFIALGCISVPQQNANEVRKLSRHPVQSLCLSVRMPLITIYH</sequence>
<evidence type="ECO:0000313" key="2">
    <source>
        <dbReference type="Proteomes" id="UP000054776"/>
    </source>
</evidence>